<dbReference type="Ensembl" id="ENSHHUT00000075813.1">
    <property type="protein sequence ID" value="ENSHHUP00000073396.1"/>
    <property type="gene ID" value="ENSHHUG00000043088.1"/>
</dbReference>
<dbReference type="GO" id="GO:0070063">
    <property type="term" value="F:RNA polymerase binding"/>
    <property type="evidence" value="ECO:0007669"/>
    <property type="project" value="InterPro"/>
</dbReference>
<dbReference type="SUPFAM" id="SSF81698">
    <property type="entry name" value="FF domain"/>
    <property type="match status" value="1"/>
</dbReference>
<dbReference type="GO" id="GO:0003712">
    <property type="term" value="F:transcription coregulator activity"/>
    <property type="evidence" value="ECO:0007669"/>
    <property type="project" value="TreeGrafter"/>
</dbReference>
<reference evidence="4" key="1">
    <citation type="submission" date="2018-06" db="EMBL/GenBank/DDBJ databases">
        <title>Genome assembly of Danube salmon.</title>
        <authorList>
            <person name="Macqueen D.J."/>
            <person name="Gundappa M.K."/>
        </authorList>
    </citation>
    <scope>NUCLEOTIDE SEQUENCE [LARGE SCALE GENOMIC DNA]</scope>
</reference>
<sequence>MKEEHKEKQSKLLQAKDQYRKLLEESKITSRSTFKEFCDKYGRDQRFKQVLKKNDQEHFFNQFINVLKKRDKENRMRLRKMR</sequence>
<keyword evidence="1" id="KW-0677">Repeat</keyword>
<dbReference type="Pfam" id="PF01846">
    <property type="entry name" value="FF"/>
    <property type="match status" value="1"/>
</dbReference>
<dbReference type="PROSITE" id="PS51676">
    <property type="entry name" value="FF"/>
    <property type="match status" value="1"/>
</dbReference>
<evidence type="ECO:0000259" key="2">
    <source>
        <dbReference type="PROSITE" id="PS51676"/>
    </source>
</evidence>
<reference evidence="3" key="2">
    <citation type="submission" date="2025-08" db="UniProtKB">
        <authorList>
            <consortium name="Ensembl"/>
        </authorList>
    </citation>
    <scope>IDENTIFICATION</scope>
</reference>
<evidence type="ECO:0000313" key="3">
    <source>
        <dbReference type="Ensembl" id="ENSHHUP00000073396.1"/>
    </source>
</evidence>
<feature type="domain" description="FF" evidence="2">
    <location>
        <begin position="11"/>
        <end position="66"/>
    </location>
</feature>
<evidence type="ECO:0000256" key="1">
    <source>
        <dbReference type="ARBA" id="ARBA00022737"/>
    </source>
</evidence>
<protein>
    <recommendedName>
        <fullName evidence="2">FF domain-containing protein</fullName>
    </recommendedName>
</protein>
<dbReference type="GeneTree" id="ENSGT00940000160593"/>
<evidence type="ECO:0000313" key="4">
    <source>
        <dbReference type="Proteomes" id="UP000314982"/>
    </source>
</evidence>
<dbReference type="Proteomes" id="UP000314982">
    <property type="component" value="Unassembled WGS sequence"/>
</dbReference>
<reference evidence="3" key="3">
    <citation type="submission" date="2025-09" db="UniProtKB">
        <authorList>
            <consortium name="Ensembl"/>
        </authorList>
    </citation>
    <scope>IDENTIFICATION</scope>
</reference>
<dbReference type="FunFam" id="1.10.10.440:FF:000004">
    <property type="entry name" value="Transcription elongation regulator 1 like"/>
    <property type="match status" value="1"/>
</dbReference>
<dbReference type="AlphaFoldDB" id="A0A4W5Q874"/>
<keyword evidence="4" id="KW-1185">Reference proteome</keyword>
<dbReference type="SMART" id="SM00441">
    <property type="entry name" value="FF"/>
    <property type="match status" value="1"/>
</dbReference>
<dbReference type="PANTHER" id="PTHR15377">
    <property type="entry name" value="TRANSCRIPTION ELONGATION REGULATOR 1"/>
    <property type="match status" value="1"/>
</dbReference>
<accession>A0A4W5Q874</accession>
<dbReference type="Gene3D" id="1.10.10.440">
    <property type="entry name" value="FF domain"/>
    <property type="match status" value="1"/>
</dbReference>
<dbReference type="InterPro" id="IPR002713">
    <property type="entry name" value="FF_domain"/>
</dbReference>
<dbReference type="InterPro" id="IPR045148">
    <property type="entry name" value="TCRG1-like"/>
</dbReference>
<dbReference type="PANTHER" id="PTHR15377:SF5">
    <property type="entry name" value="TRANSCRIPTION ELONGATION REGULATOR 1-LIKE PROTEIN"/>
    <property type="match status" value="1"/>
</dbReference>
<proteinExistence type="predicted"/>
<organism evidence="3 4">
    <name type="scientific">Hucho hucho</name>
    <name type="common">huchen</name>
    <dbReference type="NCBI Taxonomy" id="62062"/>
    <lineage>
        <taxon>Eukaryota</taxon>
        <taxon>Metazoa</taxon>
        <taxon>Chordata</taxon>
        <taxon>Craniata</taxon>
        <taxon>Vertebrata</taxon>
        <taxon>Euteleostomi</taxon>
        <taxon>Actinopterygii</taxon>
        <taxon>Neopterygii</taxon>
        <taxon>Teleostei</taxon>
        <taxon>Protacanthopterygii</taxon>
        <taxon>Salmoniformes</taxon>
        <taxon>Salmonidae</taxon>
        <taxon>Salmoninae</taxon>
        <taxon>Hucho</taxon>
    </lineage>
</organism>
<dbReference type="GO" id="GO:0005634">
    <property type="term" value="C:nucleus"/>
    <property type="evidence" value="ECO:0007669"/>
    <property type="project" value="TreeGrafter"/>
</dbReference>
<dbReference type="STRING" id="62062.ENSHHUP00000073396"/>
<name>A0A4W5Q874_9TELE</name>
<dbReference type="InterPro" id="IPR036517">
    <property type="entry name" value="FF_domain_sf"/>
</dbReference>